<comment type="caution">
    <text evidence="2">The sequence shown here is derived from an EMBL/GenBank/DDBJ whole genome shotgun (WGS) entry which is preliminary data.</text>
</comment>
<dbReference type="Proteomes" id="UP001500618">
    <property type="component" value="Unassembled WGS sequence"/>
</dbReference>
<dbReference type="Pfam" id="PF01047">
    <property type="entry name" value="MarR"/>
    <property type="match status" value="1"/>
</dbReference>
<name>A0ABN2G1Y1_9ACTN</name>
<feature type="domain" description="HTH marR-type" evidence="1">
    <location>
        <begin position="1"/>
        <end position="141"/>
    </location>
</feature>
<reference evidence="2 3" key="1">
    <citation type="journal article" date="2019" name="Int. J. Syst. Evol. Microbiol.">
        <title>The Global Catalogue of Microorganisms (GCM) 10K type strain sequencing project: providing services to taxonomists for standard genome sequencing and annotation.</title>
        <authorList>
            <consortium name="The Broad Institute Genomics Platform"/>
            <consortium name="The Broad Institute Genome Sequencing Center for Infectious Disease"/>
            <person name="Wu L."/>
            <person name="Ma J."/>
        </authorList>
    </citation>
    <scope>NUCLEOTIDE SEQUENCE [LARGE SCALE GENOMIC DNA]</scope>
    <source>
        <strain evidence="2 3">JCM 14718</strain>
    </source>
</reference>
<protein>
    <submittedName>
        <fullName evidence="2">Helix-turn-helix domain-containing protein</fullName>
    </submittedName>
</protein>
<keyword evidence="3" id="KW-1185">Reference proteome</keyword>
<evidence type="ECO:0000313" key="2">
    <source>
        <dbReference type="EMBL" id="GAA1663938.1"/>
    </source>
</evidence>
<evidence type="ECO:0000313" key="3">
    <source>
        <dbReference type="Proteomes" id="UP001500618"/>
    </source>
</evidence>
<dbReference type="PANTHER" id="PTHR39515:SF2">
    <property type="entry name" value="HTH-TYPE TRANSCRIPTIONAL REGULATOR RV0880"/>
    <property type="match status" value="1"/>
</dbReference>
<dbReference type="InterPro" id="IPR000835">
    <property type="entry name" value="HTH_MarR-typ"/>
</dbReference>
<accession>A0ABN2G1Y1</accession>
<sequence>MASDPAAIADELQFVVGALVRRQRAVSPAAAVTLSQVSILKRLDRDGPYTVADLARLDKITHQSITVSVTSLVERSLVRRVPDPHDQRRKLLVITADGQRLLTERREAGHDNLTDAIASRLSRTEQAHLSGALGLLRRLLD</sequence>
<dbReference type="InterPro" id="IPR052526">
    <property type="entry name" value="HTH-type_Bedaq_tolerance"/>
</dbReference>
<dbReference type="InterPro" id="IPR036390">
    <property type="entry name" value="WH_DNA-bd_sf"/>
</dbReference>
<dbReference type="PANTHER" id="PTHR39515">
    <property type="entry name" value="CONSERVED PROTEIN"/>
    <property type="match status" value="1"/>
</dbReference>
<dbReference type="SUPFAM" id="SSF46785">
    <property type="entry name" value="Winged helix' DNA-binding domain"/>
    <property type="match status" value="1"/>
</dbReference>
<gene>
    <name evidence="2" type="ORF">GCM10009765_11760</name>
</gene>
<dbReference type="PROSITE" id="PS50995">
    <property type="entry name" value="HTH_MARR_2"/>
    <property type="match status" value="1"/>
</dbReference>
<dbReference type="Gene3D" id="1.10.10.10">
    <property type="entry name" value="Winged helix-like DNA-binding domain superfamily/Winged helix DNA-binding domain"/>
    <property type="match status" value="1"/>
</dbReference>
<dbReference type="SMART" id="SM00347">
    <property type="entry name" value="HTH_MARR"/>
    <property type="match status" value="1"/>
</dbReference>
<evidence type="ECO:0000259" key="1">
    <source>
        <dbReference type="PROSITE" id="PS50995"/>
    </source>
</evidence>
<proteinExistence type="predicted"/>
<dbReference type="RefSeq" id="WP_163569777.1">
    <property type="nucleotide sequence ID" value="NZ_BAAANY010000004.1"/>
</dbReference>
<dbReference type="InterPro" id="IPR036388">
    <property type="entry name" value="WH-like_DNA-bd_sf"/>
</dbReference>
<organism evidence="2 3">
    <name type="scientific">Fodinicola feengrottensis</name>
    <dbReference type="NCBI Taxonomy" id="435914"/>
    <lineage>
        <taxon>Bacteria</taxon>
        <taxon>Bacillati</taxon>
        <taxon>Actinomycetota</taxon>
        <taxon>Actinomycetes</taxon>
        <taxon>Mycobacteriales</taxon>
        <taxon>Fodinicola</taxon>
    </lineage>
</organism>
<dbReference type="EMBL" id="BAAANY010000004">
    <property type="protein sequence ID" value="GAA1663938.1"/>
    <property type="molecule type" value="Genomic_DNA"/>
</dbReference>